<proteinExistence type="inferred from homology"/>
<dbReference type="EMBL" id="HBGE01015538">
    <property type="protein sequence ID" value="CAD9104733.1"/>
    <property type="molecule type" value="Transcribed_RNA"/>
</dbReference>
<feature type="region of interest" description="Disordered" evidence="2">
    <location>
        <begin position="175"/>
        <end position="203"/>
    </location>
</feature>
<evidence type="ECO:0000256" key="1">
    <source>
        <dbReference type="ARBA" id="ARBA00008315"/>
    </source>
</evidence>
<comment type="similarity">
    <text evidence="1">Belongs to the CFAP97 family.</text>
</comment>
<protein>
    <submittedName>
        <fullName evidence="3">Uncharacterized protein</fullName>
    </submittedName>
</protein>
<evidence type="ECO:0000256" key="2">
    <source>
        <dbReference type="SAM" id="MobiDB-lite"/>
    </source>
</evidence>
<reference evidence="3" key="1">
    <citation type="submission" date="2021-01" db="EMBL/GenBank/DDBJ databases">
        <authorList>
            <person name="Corre E."/>
            <person name="Pelletier E."/>
            <person name="Niang G."/>
            <person name="Scheremetjew M."/>
            <person name="Finn R."/>
            <person name="Kale V."/>
            <person name="Holt S."/>
            <person name="Cochrane G."/>
            <person name="Meng A."/>
            <person name="Brown T."/>
            <person name="Cohen L."/>
        </authorList>
    </citation>
    <scope>NUCLEOTIDE SEQUENCE</scope>
    <source>
        <strain evidence="3">OF101</strain>
    </source>
</reference>
<feature type="compositionally biased region" description="Polar residues" evidence="2">
    <location>
        <begin position="182"/>
        <end position="194"/>
    </location>
</feature>
<name>A0A7S1LHX9_ALECA</name>
<dbReference type="Pfam" id="PF13879">
    <property type="entry name" value="Hmw_CFAP97"/>
    <property type="match status" value="1"/>
</dbReference>
<gene>
    <name evidence="3" type="ORF">ACAT0790_LOCUS9202</name>
</gene>
<organism evidence="3">
    <name type="scientific">Alexandrium catenella</name>
    <name type="common">Red tide dinoflagellate</name>
    <name type="synonym">Gonyaulax catenella</name>
    <dbReference type="NCBI Taxonomy" id="2925"/>
    <lineage>
        <taxon>Eukaryota</taxon>
        <taxon>Sar</taxon>
        <taxon>Alveolata</taxon>
        <taxon>Dinophyceae</taxon>
        <taxon>Gonyaulacales</taxon>
        <taxon>Pyrocystaceae</taxon>
        <taxon>Alexandrium</taxon>
    </lineage>
</organism>
<dbReference type="PANTHER" id="PTHR23035">
    <property type="entry name" value="CILIA- AND FLAGELLA-ASSOCIATED PROTEIN 97-RELATED"/>
    <property type="match status" value="1"/>
</dbReference>
<dbReference type="InterPro" id="IPR029488">
    <property type="entry name" value="Hmw/CFAP97"/>
</dbReference>
<dbReference type="PANTHER" id="PTHR23035:SF2">
    <property type="entry name" value="KIAA1430 HOMOLOGUE"/>
    <property type="match status" value="1"/>
</dbReference>
<dbReference type="InterPro" id="IPR038791">
    <property type="entry name" value="Cfap97/Hemingway"/>
</dbReference>
<feature type="region of interest" description="Disordered" evidence="2">
    <location>
        <begin position="84"/>
        <end position="113"/>
    </location>
</feature>
<dbReference type="AlphaFoldDB" id="A0A7S1LHX9"/>
<accession>A0A7S1LHX9</accession>
<sequence length="286" mass="32601">MADRGRVGSLIVGSKSCAEKCWRKDHDLHRAKLRQSRSAVDISSPATLAMDHFRNNLKRERLLEDRYVEIDRENQVLLKKMSDQMKKPNPYLKEGPENKPTSLNRTSRKKELQSITKENRRMLKAIQEVKPVYSVKNWDENYKKSAVLLRNCSSYPVITRLPRERSTSSVLMQLDPEADGSGSLSHSRQGSPQIRSGEDHDDPKYVLKEGKRIGATYYLLEMSTDGRVLNISAYDGETQTSLELVVKEKIHRLLYRELNGDYAAVADRLKVDNSRLILDTSGLPGA</sequence>
<evidence type="ECO:0000313" key="3">
    <source>
        <dbReference type="EMBL" id="CAD9104733.1"/>
    </source>
</evidence>